<keyword evidence="7" id="KW-0472">Membrane</keyword>
<keyword evidence="7" id="KW-0812">Transmembrane</keyword>
<sequence>MMTIIKSINRHRRIIDYRFLYDFGFVVIIVLSIAIISVYSNDENESSLSTSTTAVSTTIKLKPKNSELLSYKMYDNGGTIPIFERAPNSNYLQLSRMQRHTSANRKRKQRFNDDFGDDDGGDQQPIRHQRRNHRRRHHHKPTAIFANFSRQAFESLRSSIIYSNLGQALPSMLAKHSRDGSCKTVPFEQKIQHPGCKSRIVNNNYCFGNCNSFYIPSESNQTMPFQSRCTCSPRRYRWKIIRLRCPLYNVQRQRFTRPSSSSLENIRSQSQSQSAATIDSIDYDSSDMNKISLIAMNMDDDDHDNGNDQQQQRRQSNIDDNGHGQFEQPLLLHTFQYKKIQIITKCRCQT</sequence>
<reference evidence="9" key="2">
    <citation type="journal article" date="2021" name="World Allergy Organ. J.">
        <title>Chromosome-level assembly of Dermatophagoides farinae genome and transcriptome reveals two novel allergens Der f 37 and Der f 39.</title>
        <authorList>
            <person name="Chen J."/>
            <person name="Cai Z."/>
            <person name="Fan D."/>
            <person name="Hu J."/>
            <person name="Hou Y."/>
            <person name="He Y."/>
            <person name="Zhang Z."/>
            <person name="Zhao Z."/>
            <person name="Gao P."/>
            <person name="Hu W."/>
            <person name="Sun J."/>
            <person name="Li J."/>
            <person name="Ji K."/>
        </authorList>
    </citation>
    <scope>NUCLEOTIDE SEQUENCE</scope>
    <source>
        <strain evidence="9">JKM2019</strain>
    </source>
</reference>
<keyword evidence="7" id="KW-1133">Transmembrane helix</keyword>
<keyword evidence="3" id="KW-0964">Secreted</keyword>
<evidence type="ECO:0000259" key="8">
    <source>
        <dbReference type="SMART" id="SM00041"/>
    </source>
</evidence>
<feature type="region of interest" description="Disordered" evidence="6">
    <location>
        <begin position="258"/>
        <end position="281"/>
    </location>
</feature>
<comment type="caution">
    <text evidence="9">The sequence shown here is derived from an EMBL/GenBank/DDBJ whole genome shotgun (WGS) entry which is preliminary data.</text>
</comment>
<evidence type="ECO:0000256" key="5">
    <source>
        <dbReference type="ARBA" id="ARBA00023157"/>
    </source>
</evidence>
<dbReference type="Pfam" id="PF03045">
    <property type="entry name" value="DAN"/>
    <property type="match status" value="1"/>
</dbReference>
<dbReference type="GO" id="GO:0048513">
    <property type="term" value="P:animal organ development"/>
    <property type="evidence" value="ECO:0007669"/>
    <property type="project" value="UniProtKB-ARBA"/>
</dbReference>
<name>A0A9D4SLE9_DERFA</name>
<dbReference type="OrthoDB" id="10061784at2759"/>
<dbReference type="GO" id="GO:0032926">
    <property type="term" value="P:negative regulation of activin receptor signaling pathway"/>
    <property type="evidence" value="ECO:0007669"/>
    <property type="project" value="UniProtKB-ARBA"/>
</dbReference>
<organism evidence="9">
    <name type="scientific">Dermatophagoides farinae</name>
    <name type="common">American house dust mite</name>
    <dbReference type="NCBI Taxonomy" id="6954"/>
    <lineage>
        <taxon>Eukaryota</taxon>
        <taxon>Metazoa</taxon>
        <taxon>Ecdysozoa</taxon>
        <taxon>Arthropoda</taxon>
        <taxon>Chelicerata</taxon>
        <taxon>Arachnida</taxon>
        <taxon>Acari</taxon>
        <taxon>Acariformes</taxon>
        <taxon>Sarcoptiformes</taxon>
        <taxon>Astigmata</taxon>
        <taxon>Psoroptidia</taxon>
        <taxon>Analgoidea</taxon>
        <taxon>Pyroglyphidae</taxon>
        <taxon>Dermatophagoidinae</taxon>
        <taxon>Dermatophagoides</taxon>
    </lineage>
</organism>
<dbReference type="GO" id="GO:0003002">
    <property type="term" value="P:regionalization"/>
    <property type="evidence" value="ECO:0007669"/>
    <property type="project" value="UniProtKB-ARBA"/>
</dbReference>
<keyword evidence="4" id="KW-0732">Signal</keyword>
<keyword evidence="5" id="KW-1015">Disulfide bond</keyword>
<gene>
    <name evidence="9" type="ORF">HUG17_2242</name>
</gene>
<evidence type="ECO:0000256" key="4">
    <source>
        <dbReference type="ARBA" id="ARBA00022729"/>
    </source>
</evidence>
<dbReference type="Gene3D" id="2.10.90.10">
    <property type="entry name" value="Cystine-knot cytokines"/>
    <property type="match status" value="1"/>
</dbReference>
<dbReference type="Proteomes" id="UP000828236">
    <property type="component" value="Unassembled WGS sequence"/>
</dbReference>
<comment type="subcellular location">
    <subcellularLocation>
        <location evidence="1">Secreted</location>
    </subcellularLocation>
</comment>
<evidence type="ECO:0000256" key="6">
    <source>
        <dbReference type="SAM" id="MobiDB-lite"/>
    </source>
</evidence>
<proteinExistence type="inferred from homology"/>
<evidence type="ECO:0000256" key="3">
    <source>
        <dbReference type="ARBA" id="ARBA00022525"/>
    </source>
</evidence>
<comment type="similarity">
    <text evidence="2">Belongs to the DAN family.</text>
</comment>
<protein>
    <recommendedName>
        <fullName evidence="8">CTCK domain-containing protein</fullName>
    </recommendedName>
</protein>
<dbReference type="PANTHER" id="PTHR15273">
    <property type="entry name" value="DAN DOMAIN FAMILY MEMBER 5"/>
    <property type="match status" value="1"/>
</dbReference>
<feature type="compositionally biased region" description="Basic residues" evidence="6">
    <location>
        <begin position="127"/>
        <end position="141"/>
    </location>
</feature>
<evidence type="ECO:0000256" key="7">
    <source>
        <dbReference type="SAM" id="Phobius"/>
    </source>
</evidence>
<feature type="region of interest" description="Disordered" evidence="6">
    <location>
        <begin position="97"/>
        <end position="141"/>
    </location>
</feature>
<dbReference type="AlphaFoldDB" id="A0A9D4SLE9"/>
<evidence type="ECO:0000313" key="9">
    <source>
        <dbReference type="EMBL" id="KAH7646704.1"/>
    </source>
</evidence>
<dbReference type="InterPro" id="IPR006207">
    <property type="entry name" value="Cys_knot_C"/>
</dbReference>
<dbReference type="GO" id="GO:0005576">
    <property type="term" value="C:extracellular region"/>
    <property type="evidence" value="ECO:0007669"/>
    <property type="project" value="UniProtKB-SubCell"/>
</dbReference>
<dbReference type="SMART" id="SM00041">
    <property type="entry name" value="CT"/>
    <property type="match status" value="1"/>
</dbReference>
<feature type="compositionally biased region" description="Basic residues" evidence="6">
    <location>
        <begin position="97"/>
        <end position="109"/>
    </location>
</feature>
<dbReference type="InterPro" id="IPR029034">
    <property type="entry name" value="Cystine-knot_cytokine"/>
</dbReference>
<feature type="transmembrane region" description="Helical" evidence="7">
    <location>
        <begin position="20"/>
        <end position="39"/>
    </location>
</feature>
<feature type="region of interest" description="Disordered" evidence="6">
    <location>
        <begin position="298"/>
        <end position="323"/>
    </location>
</feature>
<reference evidence="9" key="1">
    <citation type="submission" date="2020-06" db="EMBL/GenBank/DDBJ databases">
        <authorList>
            <person name="Ji K."/>
            <person name="Li J."/>
        </authorList>
    </citation>
    <scope>NUCLEOTIDE SEQUENCE</scope>
    <source>
        <strain evidence="9">JKM2019</strain>
        <tissue evidence="9">Whole body</tissue>
    </source>
</reference>
<dbReference type="EMBL" id="SDOV01000001">
    <property type="protein sequence ID" value="KAH7646704.1"/>
    <property type="molecule type" value="Genomic_DNA"/>
</dbReference>
<accession>A0A9D4SLE9</accession>
<dbReference type="InterPro" id="IPR004133">
    <property type="entry name" value="DAN_dom"/>
</dbReference>
<feature type="compositionally biased region" description="Polar residues" evidence="6">
    <location>
        <begin position="258"/>
        <end position="277"/>
    </location>
</feature>
<feature type="domain" description="CTCK" evidence="8">
    <location>
        <begin position="184"/>
        <end position="269"/>
    </location>
</feature>
<dbReference type="PANTHER" id="PTHR15273:SF8">
    <property type="entry name" value="CERBERUS"/>
    <property type="match status" value="1"/>
</dbReference>
<evidence type="ECO:0000256" key="1">
    <source>
        <dbReference type="ARBA" id="ARBA00004613"/>
    </source>
</evidence>
<dbReference type="InterPro" id="IPR016860">
    <property type="entry name" value="Cerberus"/>
</dbReference>
<evidence type="ECO:0000256" key="2">
    <source>
        <dbReference type="ARBA" id="ARBA00007872"/>
    </source>
</evidence>